<accession>A0A183HJ59</accession>
<name>A0A183HJ59_9BILA</name>
<gene>
    <name evidence="2" type="ORF">OFLC_LOCUS7519</name>
</gene>
<feature type="compositionally biased region" description="Polar residues" evidence="1">
    <location>
        <begin position="61"/>
        <end position="90"/>
    </location>
</feature>
<dbReference type="AlphaFoldDB" id="A0A183HJ59"/>
<dbReference type="WBParaSite" id="OFLC_0000752001-mRNA-1">
    <property type="protein sequence ID" value="OFLC_0000752001-mRNA-1"/>
    <property type="gene ID" value="OFLC_0000752001"/>
</dbReference>
<dbReference type="EMBL" id="UZAJ01007906">
    <property type="protein sequence ID" value="VDO51352.1"/>
    <property type="molecule type" value="Genomic_DNA"/>
</dbReference>
<feature type="region of interest" description="Disordered" evidence="1">
    <location>
        <begin position="44"/>
        <end position="129"/>
    </location>
</feature>
<evidence type="ECO:0000313" key="3">
    <source>
        <dbReference type="Proteomes" id="UP000267606"/>
    </source>
</evidence>
<evidence type="ECO:0000313" key="2">
    <source>
        <dbReference type="EMBL" id="VDO51352.1"/>
    </source>
</evidence>
<evidence type="ECO:0000313" key="4">
    <source>
        <dbReference type="WBParaSite" id="OFLC_0000752001-mRNA-1"/>
    </source>
</evidence>
<protein>
    <submittedName>
        <fullName evidence="4">RYDR_ITPR domain-containing protein</fullName>
    </submittedName>
</protein>
<organism evidence="4">
    <name type="scientific">Onchocerca flexuosa</name>
    <dbReference type="NCBI Taxonomy" id="387005"/>
    <lineage>
        <taxon>Eukaryota</taxon>
        <taxon>Metazoa</taxon>
        <taxon>Ecdysozoa</taxon>
        <taxon>Nematoda</taxon>
        <taxon>Chromadorea</taxon>
        <taxon>Rhabditida</taxon>
        <taxon>Spirurina</taxon>
        <taxon>Spiruromorpha</taxon>
        <taxon>Filarioidea</taxon>
        <taxon>Onchocercidae</taxon>
        <taxon>Onchocerca</taxon>
    </lineage>
</organism>
<evidence type="ECO:0000256" key="1">
    <source>
        <dbReference type="SAM" id="MobiDB-lite"/>
    </source>
</evidence>
<keyword evidence="3" id="KW-1185">Reference proteome</keyword>
<proteinExistence type="predicted"/>
<reference evidence="4" key="1">
    <citation type="submission" date="2016-06" db="UniProtKB">
        <authorList>
            <consortium name="WormBaseParasite"/>
        </authorList>
    </citation>
    <scope>IDENTIFICATION</scope>
</reference>
<sequence length="291" mass="32849">MGILNVLIQRASNCNSGVSQILQHSGSTKDDVIIETVQHYSTVHCSGPPFAQDNEEVDGTKQAQNEQTGSNDGSQSNGSVRDEQQLSTSIADGCKSSLPGDREGDGSDSEGNGPIDEEKRRRRVRTRKDRVKDGLHGMFDAQHRELQIKCMAHVIFNDFEQRMFMYQDKVRALCELIAEGSMSPEMFEKMHNIFEEEHEPMYFLLSFLFPQNLLPASILENPIRKAYDDALEMIYNIEAFTSFGNTRLSARTIFRNIRDLGFDCTCEALTTRLSELIGNKGPLWEIISQNI</sequence>
<dbReference type="Proteomes" id="UP000267606">
    <property type="component" value="Unassembled WGS sequence"/>
</dbReference>
<dbReference type="STRING" id="387005.A0A183HJ59"/>
<feature type="compositionally biased region" description="Basic residues" evidence="1">
    <location>
        <begin position="120"/>
        <end position="129"/>
    </location>
</feature>
<reference evidence="2 3" key="2">
    <citation type="submission" date="2018-11" db="EMBL/GenBank/DDBJ databases">
        <authorList>
            <consortium name="Pathogen Informatics"/>
        </authorList>
    </citation>
    <scope>NUCLEOTIDE SEQUENCE [LARGE SCALE GENOMIC DNA]</scope>
</reference>